<dbReference type="AlphaFoldDB" id="A0A8J2JW28"/>
<protein>
    <submittedName>
        <fullName evidence="2">Uncharacterized protein</fullName>
    </submittedName>
</protein>
<evidence type="ECO:0000313" key="2">
    <source>
        <dbReference type="EMBL" id="CAG7709205.1"/>
    </source>
</evidence>
<feature type="region of interest" description="Disordered" evidence="1">
    <location>
        <begin position="114"/>
        <end position="133"/>
    </location>
</feature>
<proteinExistence type="predicted"/>
<evidence type="ECO:0000256" key="1">
    <source>
        <dbReference type="SAM" id="MobiDB-lite"/>
    </source>
</evidence>
<keyword evidence="3" id="KW-1185">Reference proteome</keyword>
<reference evidence="2" key="1">
    <citation type="submission" date="2021-06" db="EMBL/GenBank/DDBJ databases">
        <authorList>
            <person name="Hodson N. C."/>
            <person name="Mongue J. A."/>
            <person name="Jaron S. K."/>
        </authorList>
    </citation>
    <scope>NUCLEOTIDE SEQUENCE</scope>
</reference>
<dbReference type="Proteomes" id="UP000708208">
    <property type="component" value="Unassembled WGS sequence"/>
</dbReference>
<name>A0A8J2JW28_9HEXA</name>
<gene>
    <name evidence="2" type="ORF">AFUS01_LOCUS4811</name>
</gene>
<comment type="caution">
    <text evidence="2">The sequence shown here is derived from an EMBL/GenBank/DDBJ whole genome shotgun (WGS) entry which is preliminary data.</text>
</comment>
<dbReference type="EMBL" id="CAJVCH010030297">
    <property type="protein sequence ID" value="CAG7709205.1"/>
    <property type="molecule type" value="Genomic_DNA"/>
</dbReference>
<feature type="compositionally biased region" description="Basic and acidic residues" evidence="1">
    <location>
        <begin position="116"/>
        <end position="133"/>
    </location>
</feature>
<evidence type="ECO:0000313" key="3">
    <source>
        <dbReference type="Proteomes" id="UP000708208"/>
    </source>
</evidence>
<accession>A0A8J2JW28</accession>
<organism evidence="2 3">
    <name type="scientific">Allacma fusca</name>
    <dbReference type="NCBI Taxonomy" id="39272"/>
    <lineage>
        <taxon>Eukaryota</taxon>
        <taxon>Metazoa</taxon>
        <taxon>Ecdysozoa</taxon>
        <taxon>Arthropoda</taxon>
        <taxon>Hexapoda</taxon>
        <taxon>Collembola</taxon>
        <taxon>Symphypleona</taxon>
        <taxon>Sminthuridae</taxon>
        <taxon>Allacma</taxon>
    </lineage>
</organism>
<sequence length="133" mass="14943">MAARLQAIADAATMSDEPPTTFGSALTVPLLASMVQYLKSFAVNRTSHLSWVMKRTVDRNCPPAEINVAATVPKQVPDIYTRILFPNIILEDIYPLHKGRTLWARKFGDNMQVKTSTHDKQYKQDSNIEHSSI</sequence>